<dbReference type="RefSeq" id="WP_015182799.1">
    <property type="nucleotide sequence ID" value="NC_019738.1"/>
</dbReference>
<dbReference type="EMBL" id="CP003630">
    <property type="protein sequence ID" value="AFZ18650.1"/>
    <property type="molecule type" value="Genomic_DNA"/>
</dbReference>
<evidence type="ECO:0000313" key="3">
    <source>
        <dbReference type="Proteomes" id="UP000010471"/>
    </source>
</evidence>
<gene>
    <name evidence="2" type="ORF">Mic7113_2872</name>
</gene>
<dbReference type="PANTHER" id="PTHR46825">
    <property type="entry name" value="D-ALANYL-D-ALANINE-CARBOXYPEPTIDASE/ENDOPEPTIDASE AMPH"/>
    <property type="match status" value="1"/>
</dbReference>
<keyword evidence="3" id="KW-1185">Reference proteome</keyword>
<dbReference type="PANTHER" id="PTHR46825:SF7">
    <property type="entry name" value="D-ALANYL-D-ALANINE CARBOXYPEPTIDASE"/>
    <property type="match status" value="1"/>
</dbReference>
<dbReference type="InterPro" id="IPR001466">
    <property type="entry name" value="Beta-lactam-related"/>
</dbReference>
<dbReference type="InterPro" id="IPR050491">
    <property type="entry name" value="AmpC-like"/>
</dbReference>
<dbReference type="STRING" id="1173027.Mic7113_2872"/>
<evidence type="ECO:0000313" key="2">
    <source>
        <dbReference type="EMBL" id="AFZ18650.1"/>
    </source>
</evidence>
<protein>
    <submittedName>
        <fullName evidence="2">Penicillin-binding protein, beta-lactamase class C</fullName>
    </submittedName>
</protein>
<dbReference type="InterPro" id="IPR012338">
    <property type="entry name" value="Beta-lactam/transpept-like"/>
</dbReference>
<name>K9WE40_9CYAN</name>
<dbReference type="AlphaFoldDB" id="K9WE40"/>
<organism evidence="2 3">
    <name type="scientific">Allocoleopsis franciscana PCC 7113</name>
    <dbReference type="NCBI Taxonomy" id="1173027"/>
    <lineage>
        <taxon>Bacteria</taxon>
        <taxon>Bacillati</taxon>
        <taxon>Cyanobacteriota</taxon>
        <taxon>Cyanophyceae</taxon>
        <taxon>Coleofasciculales</taxon>
        <taxon>Coleofasciculaceae</taxon>
        <taxon>Allocoleopsis</taxon>
        <taxon>Allocoleopsis franciscana</taxon>
    </lineage>
</organism>
<dbReference type="OrthoDB" id="446699at2"/>
<proteinExistence type="predicted"/>
<feature type="domain" description="Beta-lactamase-related" evidence="1">
    <location>
        <begin position="37"/>
        <end position="331"/>
    </location>
</feature>
<dbReference type="HOGENOM" id="CLU_020027_2_4_3"/>
<dbReference type="Pfam" id="PF00144">
    <property type="entry name" value="Beta-lactamase"/>
    <property type="match status" value="1"/>
</dbReference>
<dbReference type="KEGG" id="mic:Mic7113_2872"/>
<evidence type="ECO:0000259" key="1">
    <source>
        <dbReference type="Pfam" id="PF00144"/>
    </source>
</evidence>
<reference evidence="2 3" key="1">
    <citation type="submission" date="2012-06" db="EMBL/GenBank/DDBJ databases">
        <title>Finished chromosome of genome of Microcoleus sp. PCC 7113.</title>
        <authorList>
            <consortium name="US DOE Joint Genome Institute"/>
            <person name="Gugger M."/>
            <person name="Coursin T."/>
            <person name="Rippka R."/>
            <person name="Tandeau De Marsac N."/>
            <person name="Huntemann M."/>
            <person name="Wei C.-L."/>
            <person name="Han J."/>
            <person name="Detter J.C."/>
            <person name="Han C."/>
            <person name="Tapia R."/>
            <person name="Chen A."/>
            <person name="Kyrpides N."/>
            <person name="Mavromatis K."/>
            <person name="Markowitz V."/>
            <person name="Szeto E."/>
            <person name="Ivanova N."/>
            <person name="Pagani I."/>
            <person name="Pati A."/>
            <person name="Goodwin L."/>
            <person name="Nordberg H.P."/>
            <person name="Cantor M.N."/>
            <person name="Hua S.X."/>
            <person name="Woyke T."/>
            <person name="Kerfeld C.A."/>
        </authorList>
    </citation>
    <scope>NUCLEOTIDE SEQUENCE [LARGE SCALE GENOMIC DNA]</scope>
    <source>
        <strain evidence="2 3">PCC 7113</strain>
    </source>
</reference>
<dbReference type="PATRIC" id="fig|1173027.3.peg.3160"/>
<sequence>MKQSLKNALQDQLNQSLLFAPCLGINVTLKDEKHGYWTAASGFAEPKTRTPMSVDGQFYIYSITKTFTAIAILQLAQNQKLSLDEPVTNWLPDLPFPPSVTIRRLLNHTSGVPNYVSLETYLPAVEESPSVPWSYNKVLELTCHRKLDFEPGSSWRYSNTGYMLLLKVIEAVNGDTFANVLQNNIFNFLGLEKTYVATEIDTGDLVPGFSRELNSNRLMENVIPKYHPGWCATGVIVSTTSDVVQFYDSIFSEKLISAEQLGDMLQPILTDEPPSSFFRKPCYGLGVMLDPESEYGKKIGHGGGGPGYSTWVMHLTNFQGRKLTMAVFCNTSMGLYPLLSLTNDLLFVLGDA</sequence>
<dbReference type="eggNOG" id="COG1680">
    <property type="taxonomic scope" value="Bacteria"/>
</dbReference>
<dbReference type="Gene3D" id="3.40.710.10">
    <property type="entry name" value="DD-peptidase/beta-lactamase superfamily"/>
    <property type="match status" value="1"/>
</dbReference>
<accession>K9WE40</accession>
<dbReference type="SUPFAM" id="SSF56601">
    <property type="entry name" value="beta-lactamase/transpeptidase-like"/>
    <property type="match status" value="1"/>
</dbReference>
<dbReference type="Proteomes" id="UP000010471">
    <property type="component" value="Chromosome"/>
</dbReference>